<dbReference type="InterPro" id="IPR025406">
    <property type="entry name" value="DUF4132"/>
</dbReference>
<keyword evidence="5" id="KW-1185">Reference proteome</keyword>
<organism evidence="4 5">
    <name type="scientific">Gloeocapsopsis crepidinum LEGE 06123</name>
    <dbReference type="NCBI Taxonomy" id="588587"/>
    <lineage>
        <taxon>Bacteria</taxon>
        <taxon>Bacillati</taxon>
        <taxon>Cyanobacteriota</taxon>
        <taxon>Cyanophyceae</taxon>
        <taxon>Oscillatoriophycideae</taxon>
        <taxon>Chroococcales</taxon>
        <taxon>Chroococcaceae</taxon>
        <taxon>Gloeocapsopsis</taxon>
    </lineage>
</organism>
<dbReference type="RefSeq" id="WP_193932695.1">
    <property type="nucleotide sequence ID" value="NZ_CAWPMZ010000067.1"/>
</dbReference>
<proteinExistence type="predicted"/>
<evidence type="ECO:0000313" key="4">
    <source>
        <dbReference type="EMBL" id="MBE9191559.1"/>
    </source>
</evidence>
<evidence type="ECO:0000313" key="5">
    <source>
        <dbReference type="Proteomes" id="UP000651156"/>
    </source>
</evidence>
<evidence type="ECO:0000259" key="2">
    <source>
        <dbReference type="Pfam" id="PF18991"/>
    </source>
</evidence>
<feature type="domain" description="DUF5724" evidence="2">
    <location>
        <begin position="554"/>
        <end position="625"/>
    </location>
</feature>
<reference evidence="4 5" key="1">
    <citation type="submission" date="2020-10" db="EMBL/GenBank/DDBJ databases">
        <authorList>
            <person name="Castelo-Branco R."/>
            <person name="Eusebio N."/>
            <person name="Adriana R."/>
            <person name="Vieira A."/>
            <person name="Brugerolle De Fraissinette N."/>
            <person name="Rezende De Castro R."/>
            <person name="Schneider M.P."/>
            <person name="Vasconcelos V."/>
            <person name="Leao P.N."/>
        </authorList>
    </citation>
    <scope>NUCLEOTIDE SEQUENCE [LARGE SCALE GENOMIC DNA]</scope>
    <source>
        <strain evidence="4 5">LEGE 06123</strain>
    </source>
</reference>
<feature type="domain" description="DUF4132" evidence="1">
    <location>
        <begin position="670"/>
        <end position="840"/>
    </location>
</feature>
<dbReference type="EMBL" id="JADEWN010000035">
    <property type="protein sequence ID" value="MBE9191559.1"/>
    <property type="molecule type" value="Genomic_DNA"/>
</dbReference>
<feature type="domain" description="DUF7737" evidence="3">
    <location>
        <begin position="938"/>
        <end position="999"/>
    </location>
</feature>
<protein>
    <submittedName>
        <fullName evidence="4">DUF4132 domain-containing protein</fullName>
    </submittedName>
</protein>
<evidence type="ECO:0000259" key="1">
    <source>
        <dbReference type="Pfam" id="PF13569"/>
    </source>
</evidence>
<dbReference type="InterPro" id="IPR043782">
    <property type="entry name" value="DUF5724"/>
</dbReference>
<name>A0ABR9UTH5_9CHRO</name>
<dbReference type="Pfam" id="PF24879">
    <property type="entry name" value="DUF7737"/>
    <property type="match status" value="1"/>
</dbReference>
<dbReference type="Pfam" id="PF13569">
    <property type="entry name" value="DUF4132"/>
    <property type="match status" value="1"/>
</dbReference>
<gene>
    <name evidence="4" type="ORF">IQ230_14620</name>
</gene>
<accession>A0ABR9UTH5</accession>
<dbReference type="InterPro" id="IPR056639">
    <property type="entry name" value="DUF7737"/>
</dbReference>
<dbReference type="Pfam" id="PF18991">
    <property type="entry name" value="DUF5724"/>
    <property type="match status" value="1"/>
</dbReference>
<comment type="caution">
    <text evidence="4">The sequence shown here is derived from an EMBL/GenBank/DDBJ whole genome shotgun (WGS) entry which is preliminary data.</text>
</comment>
<sequence length="1036" mass="119907">MEIPTSLQERVTLFEREISRLFVDVWQIDQIKNYQHLSTQQGIYELLFRDEMATLRNAEIMNIPSGQIVFGWSVPHNFGQLSILVQRSLEQLATHLPITELGNLAADTYFNPMLWQSCYIINVPQYQAVVEILTACLIEFTPFDMCDRLANRLTQILANPFYTNEVEIKQRQRICYVPDLYLTPTLEDCLALLLKLPPSSQNIHLVEQLVLGKWDFGPFDPSGYFGKMYYTPQGFPCYNDDAKSQQQQWQFNFDAYAYPYDFDSCKSIRAYQIYGRGFYTQSNKGLCYYFPHLMNRLHEYGRFGYTEFCQAVQHLPLIFHDACELMADGVVTPFHAQLSDQFSRVILEYCDKLVGETAQNLSKENYYILTRIKKLQGSHYLLEAVRQHSIYQIGKLVYPHANKYFRNPNKIKWQDGITRAVINLAQAADTEPELPTDRQVLIAQLQRLPFTSLKYLLPIAQNSQNVLCVALGWDEALPLINILKIVKHNITDTFKVELDLKTVATLRSAFVKAGDLGREIWTLWREAKVFDKNTVFLIEAIAGWNRTEIEQALAQRKQLAIKAYGLLPLEGGQEEVLERYLFLQQFLKESKKFGAEKQANEQIAVQQALAYLAQVAGYPNAQRLESMMEAHFNQKIAPETCHWSIGEYQVTIALKQADVQLSVRRGDQLLKSVPTVVRQSQIYTEIKATVQQLRNQMTRFRRHFEEIMATGQPLSYEELTVFSQIPIARKMLNQLVLLTEQSCGLFVTDALAVQGLDGKLIPLQNQSYIAHPYHFFHKGELAAWQQEIFRQRLVQPFKQVFRELYLVTPAEQETYNYSYRFAGHKLESRVVARLLQSRGWQLGYGEYPIPFKVFPELDLVAYFEFQDASYYLSASEEITSDRIYFQADQFIDGTLLPLIDIPPIIFSEVMRDADLVVTVAQREGETHLSQETYQRHGDLIRTLIADLGLANVTVAGHFAQVQGKLACYQVHLASAAIHIKPGHYLCIVPDRWENDRNFFCLLAMVAIQRSARLSVRFYYWQMMTKSKIKVFYIRFR</sequence>
<dbReference type="Proteomes" id="UP000651156">
    <property type="component" value="Unassembled WGS sequence"/>
</dbReference>
<evidence type="ECO:0000259" key="3">
    <source>
        <dbReference type="Pfam" id="PF24879"/>
    </source>
</evidence>